<reference evidence="1 2" key="1">
    <citation type="submission" date="2019-07" db="EMBL/GenBank/DDBJ databases">
        <authorList>
            <person name="Jastrzebski P J."/>
            <person name="Paukszto L."/>
            <person name="Jastrzebski P J."/>
        </authorList>
    </citation>
    <scope>NUCLEOTIDE SEQUENCE [LARGE SCALE GENOMIC DNA]</scope>
    <source>
        <strain evidence="1 2">WMS-il1</strain>
    </source>
</reference>
<dbReference type="Proteomes" id="UP000321570">
    <property type="component" value="Unassembled WGS sequence"/>
</dbReference>
<sequence>MLNFRKMRSFLIHLYGLIRHLQQPQQFTYVIVTRMAYGRKVLSELAEVAFYQNVTEVPSIFKN</sequence>
<organism evidence="1 2">
    <name type="scientific">Hymenolepis diminuta</name>
    <name type="common">Rat tapeworm</name>
    <dbReference type="NCBI Taxonomy" id="6216"/>
    <lineage>
        <taxon>Eukaryota</taxon>
        <taxon>Metazoa</taxon>
        <taxon>Spiralia</taxon>
        <taxon>Lophotrochozoa</taxon>
        <taxon>Platyhelminthes</taxon>
        <taxon>Cestoda</taxon>
        <taxon>Eucestoda</taxon>
        <taxon>Cyclophyllidea</taxon>
        <taxon>Hymenolepididae</taxon>
        <taxon>Hymenolepis</taxon>
    </lineage>
</organism>
<evidence type="ECO:0000313" key="2">
    <source>
        <dbReference type="Proteomes" id="UP000321570"/>
    </source>
</evidence>
<proteinExistence type="predicted"/>
<keyword evidence="2" id="KW-1185">Reference proteome</keyword>
<dbReference type="AlphaFoldDB" id="A0A564Y6K2"/>
<gene>
    <name evidence="1" type="ORF">WMSIL1_LOCUS2837</name>
</gene>
<name>A0A564Y6K2_HYMDI</name>
<dbReference type="EMBL" id="CABIJS010000082">
    <property type="protein sequence ID" value="VUZ42144.1"/>
    <property type="molecule type" value="Genomic_DNA"/>
</dbReference>
<evidence type="ECO:0000313" key="1">
    <source>
        <dbReference type="EMBL" id="VUZ42144.1"/>
    </source>
</evidence>
<protein>
    <submittedName>
        <fullName evidence="1">Uncharacterized protein</fullName>
    </submittedName>
</protein>
<accession>A0A564Y6K2</accession>